<feature type="chain" id="PRO_5022827143" evidence="2">
    <location>
        <begin position="21"/>
        <end position="148"/>
    </location>
</feature>
<dbReference type="EMBL" id="ML210161">
    <property type="protein sequence ID" value="TFK27816.1"/>
    <property type="molecule type" value="Genomic_DNA"/>
</dbReference>
<evidence type="ECO:0000256" key="2">
    <source>
        <dbReference type="SAM" id="SignalP"/>
    </source>
</evidence>
<keyword evidence="4" id="KW-1185">Reference proteome</keyword>
<feature type="compositionally biased region" description="Pro residues" evidence="1">
    <location>
        <begin position="102"/>
        <end position="115"/>
    </location>
</feature>
<gene>
    <name evidence="3" type="ORF">FA15DRAFT_134049</name>
</gene>
<feature type="compositionally biased region" description="Low complexity" evidence="1">
    <location>
        <begin position="87"/>
        <end position="101"/>
    </location>
</feature>
<sequence>MHAKSAVAFAVLAVAASAMALPVTETLLLAMSSLIKSRPEMLILTSMPATLKTMTSRLANSTLTSSMPVNSTLTISMPATSTILTWRSESGSMRRSSSVPLRPLPALPLPPPPALRPLRRPLSSPTRKPPSSLPPSSLYAEAAISSAA</sequence>
<evidence type="ECO:0000313" key="3">
    <source>
        <dbReference type="EMBL" id="TFK27816.1"/>
    </source>
</evidence>
<proteinExistence type="predicted"/>
<reference evidence="3 4" key="1">
    <citation type="journal article" date="2019" name="Nat. Ecol. Evol.">
        <title>Megaphylogeny resolves global patterns of mushroom evolution.</title>
        <authorList>
            <person name="Varga T."/>
            <person name="Krizsan K."/>
            <person name="Foldi C."/>
            <person name="Dima B."/>
            <person name="Sanchez-Garcia M."/>
            <person name="Sanchez-Ramirez S."/>
            <person name="Szollosi G.J."/>
            <person name="Szarkandi J.G."/>
            <person name="Papp V."/>
            <person name="Albert L."/>
            <person name="Andreopoulos W."/>
            <person name="Angelini C."/>
            <person name="Antonin V."/>
            <person name="Barry K.W."/>
            <person name="Bougher N.L."/>
            <person name="Buchanan P."/>
            <person name="Buyck B."/>
            <person name="Bense V."/>
            <person name="Catcheside P."/>
            <person name="Chovatia M."/>
            <person name="Cooper J."/>
            <person name="Damon W."/>
            <person name="Desjardin D."/>
            <person name="Finy P."/>
            <person name="Geml J."/>
            <person name="Haridas S."/>
            <person name="Hughes K."/>
            <person name="Justo A."/>
            <person name="Karasinski D."/>
            <person name="Kautmanova I."/>
            <person name="Kiss B."/>
            <person name="Kocsube S."/>
            <person name="Kotiranta H."/>
            <person name="LaButti K.M."/>
            <person name="Lechner B.E."/>
            <person name="Liimatainen K."/>
            <person name="Lipzen A."/>
            <person name="Lukacs Z."/>
            <person name="Mihaltcheva S."/>
            <person name="Morgado L.N."/>
            <person name="Niskanen T."/>
            <person name="Noordeloos M.E."/>
            <person name="Ohm R.A."/>
            <person name="Ortiz-Santana B."/>
            <person name="Ovrebo C."/>
            <person name="Racz N."/>
            <person name="Riley R."/>
            <person name="Savchenko A."/>
            <person name="Shiryaev A."/>
            <person name="Soop K."/>
            <person name="Spirin V."/>
            <person name="Szebenyi C."/>
            <person name="Tomsovsky M."/>
            <person name="Tulloss R.E."/>
            <person name="Uehling J."/>
            <person name="Grigoriev I.V."/>
            <person name="Vagvolgyi C."/>
            <person name="Papp T."/>
            <person name="Martin F.M."/>
            <person name="Miettinen O."/>
            <person name="Hibbett D.S."/>
            <person name="Nagy L.G."/>
        </authorList>
    </citation>
    <scope>NUCLEOTIDE SEQUENCE [LARGE SCALE GENOMIC DNA]</scope>
    <source>
        <strain evidence="3 4">CBS 121175</strain>
    </source>
</reference>
<accession>A0A5C3L6R5</accession>
<evidence type="ECO:0000256" key="1">
    <source>
        <dbReference type="SAM" id="MobiDB-lite"/>
    </source>
</evidence>
<keyword evidence="2" id="KW-0732">Signal</keyword>
<dbReference type="AlphaFoldDB" id="A0A5C3L6R5"/>
<organism evidence="3 4">
    <name type="scientific">Coprinopsis marcescibilis</name>
    <name type="common">Agaric fungus</name>
    <name type="synonym">Psathyrella marcescibilis</name>
    <dbReference type="NCBI Taxonomy" id="230819"/>
    <lineage>
        <taxon>Eukaryota</taxon>
        <taxon>Fungi</taxon>
        <taxon>Dikarya</taxon>
        <taxon>Basidiomycota</taxon>
        <taxon>Agaricomycotina</taxon>
        <taxon>Agaricomycetes</taxon>
        <taxon>Agaricomycetidae</taxon>
        <taxon>Agaricales</taxon>
        <taxon>Agaricineae</taxon>
        <taxon>Psathyrellaceae</taxon>
        <taxon>Coprinopsis</taxon>
    </lineage>
</organism>
<dbReference type="Proteomes" id="UP000307440">
    <property type="component" value="Unassembled WGS sequence"/>
</dbReference>
<feature type="region of interest" description="Disordered" evidence="1">
    <location>
        <begin position="87"/>
        <end position="138"/>
    </location>
</feature>
<feature type="signal peptide" evidence="2">
    <location>
        <begin position="1"/>
        <end position="20"/>
    </location>
</feature>
<evidence type="ECO:0000313" key="4">
    <source>
        <dbReference type="Proteomes" id="UP000307440"/>
    </source>
</evidence>
<name>A0A5C3L6R5_COPMA</name>
<protein>
    <submittedName>
        <fullName evidence="3">Uncharacterized protein</fullName>
    </submittedName>
</protein>